<dbReference type="SUPFAM" id="SSF53850">
    <property type="entry name" value="Periplasmic binding protein-like II"/>
    <property type="match status" value="1"/>
</dbReference>
<proteinExistence type="inferred from homology"/>
<dbReference type="Gene3D" id="3.40.190.10">
    <property type="entry name" value="Periplasmic binding protein-like II"/>
    <property type="match status" value="2"/>
</dbReference>
<sequence>MRVRPNAAHRTAVRRHAVRSRARRAAAVLVSAALAAAAAACGTADAGTPSVVGRDRLVIGVNEDQPGLGFRDPDLRGFDIDVAREIARRLGVAGDDVEFRPVSRDVNREDMLVSGRVDMVVASYSITPERKTKVMFAGPYYVAHQDILVRRSDTAVRNVRDLAGRRLCRVEGSLSHRRVIEEKGVNAIPHDSRGYDQCLRSVQDGVVDAVSTDDLILAGLAARARGGGAAAVRLVNAPFSDEPYGVGLRRGDVAGCEAVNKAITRMYQDGTIPRLLRQWFGSSGLRLTTTVPQFEGCDEPVAGS</sequence>
<keyword evidence="2" id="KW-0813">Transport</keyword>
<evidence type="ECO:0000313" key="6">
    <source>
        <dbReference type="EMBL" id="GAA4074960.1"/>
    </source>
</evidence>
<dbReference type="InterPro" id="IPR001638">
    <property type="entry name" value="Solute-binding_3/MltF_N"/>
</dbReference>
<evidence type="ECO:0000256" key="1">
    <source>
        <dbReference type="ARBA" id="ARBA00010333"/>
    </source>
</evidence>
<dbReference type="InterPro" id="IPR051455">
    <property type="entry name" value="Bact_solute-bind_prot3"/>
</dbReference>
<comment type="caution">
    <text evidence="6">The sequence shown here is derived from an EMBL/GenBank/DDBJ whole genome shotgun (WGS) entry which is preliminary data.</text>
</comment>
<protein>
    <submittedName>
        <fullName evidence="6">Glutamate ABC transporter substrate-binding protein</fullName>
    </submittedName>
</protein>
<dbReference type="Pfam" id="PF00497">
    <property type="entry name" value="SBP_bac_3"/>
    <property type="match status" value="1"/>
</dbReference>
<name>A0ABP7VVW5_9ACTN</name>
<dbReference type="RefSeq" id="WP_344948151.1">
    <property type="nucleotide sequence ID" value="NZ_BAAAZG010000020.1"/>
</dbReference>
<evidence type="ECO:0000256" key="3">
    <source>
        <dbReference type="ARBA" id="ARBA00022729"/>
    </source>
</evidence>
<comment type="similarity">
    <text evidence="1">Belongs to the bacterial solute-binding protein 3 family.</text>
</comment>
<evidence type="ECO:0000256" key="2">
    <source>
        <dbReference type="ARBA" id="ARBA00022448"/>
    </source>
</evidence>
<organism evidence="6 7">
    <name type="scientific">Actinomadura miaoliensis</name>
    <dbReference type="NCBI Taxonomy" id="430685"/>
    <lineage>
        <taxon>Bacteria</taxon>
        <taxon>Bacillati</taxon>
        <taxon>Actinomycetota</taxon>
        <taxon>Actinomycetes</taxon>
        <taxon>Streptosporangiales</taxon>
        <taxon>Thermomonosporaceae</taxon>
        <taxon>Actinomadura</taxon>
    </lineage>
</organism>
<keyword evidence="3 4" id="KW-0732">Signal</keyword>
<evidence type="ECO:0000313" key="7">
    <source>
        <dbReference type="Proteomes" id="UP001500683"/>
    </source>
</evidence>
<dbReference type="PANTHER" id="PTHR30085:SF6">
    <property type="entry name" value="ABC TRANSPORTER GLUTAMINE-BINDING PROTEIN GLNH"/>
    <property type="match status" value="1"/>
</dbReference>
<keyword evidence="7" id="KW-1185">Reference proteome</keyword>
<feature type="signal peptide" evidence="4">
    <location>
        <begin position="1"/>
        <end position="46"/>
    </location>
</feature>
<reference evidence="7" key="1">
    <citation type="journal article" date="2019" name="Int. J. Syst. Evol. Microbiol.">
        <title>The Global Catalogue of Microorganisms (GCM) 10K type strain sequencing project: providing services to taxonomists for standard genome sequencing and annotation.</title>
        <authorList>
            <consortium name="The Broad Institute Genomics Platform"/>
            <consortium name="The Broad Institute Genome Sequencing Center for Infectious Disease"/>
            <person name="Wu L."/>
            <person name="Ma J."/>
        </authorList>
    </citation>
    <scope>NUCLEOTIDE SEQUENCE [LARGE SCALE GENOMIC DNA]</scope>
    <source>
        <strain evidence="7">JCM 16702</strain>
    </source>
</reference>
<evidence type="ECO:0000259" key="5">
    <source>
        <dbReference type="SMART" id="SM00062"/>
    </source>
</evidence>
<accession>A0ABP7VVW5</accession>
<dbReference type="EMBL" id="BAAAZG010000020">
    <property type="protein sequence ID" value="GAA4074960.1"/>
    <property type="molecule type" value="Genomic_DNA"/>
</dbReference>
<dbReference type="CDD" id="cd13690">
    <property type="entry name" value="PBP2_GluB"/>
    <property type="match status" value="1"/>
</dbReference>
<dbReference type="SMART" id="SM00062">
    <property type="entry name" value="PBPb"/>
    <property type="match status" value="1"/>
</dbReference>
<feature type="chain" id="PRO_5045785681" evidence="4">
    <location>
        <begin position="47"/>
        <end position="304"/>
    </location>
</feature>
<dbReference type="Proteomes" id="UP001500683">
    <property type="component" value="Unassembled WGS sequence"/>
</dbReference>
<dbReference type="PANTHER" id="PTHR30085">
    <property type="entry name" value="AMINO ACID ABC TRANSPORTER PERMEASE"/>
    <property type="match status" value="1"/>
</dbReference>
<evidence type="ECO:0000256" key="4">
    <source>
        <dbReference type="SAM" id="SignalP"/>
    </source>
</evidence>
<gene>
    <name evidence="6" type="ORF">GCM10022214_34980</name>
</gene>
<feature type="domain" description="Solute-binding protein family 3/N-terminal" evidence="5">
    <location>
        <begin position="56"/>
        <end position="283"/>
    </location>
</feature>